<gene>
    <name evidence="2" type="ORF">MXD59_19270</name>
</gene>
<dbReference type="PANTHER" id="PTHR33744:SF1">
    <property type="entry name" value="DNA-BINDING TRANSCRIPTIONAL ACTIVATOR ADER"/>
    <property type="match status" value="1"/>
</dbReference>
<accession>A0ABT0K281</accession>
<name>A0ABT0K281_9ACTN</name>
<organism evidence="2 3">
    <name type="scientific">Frankia umida</name>
    <dbReference type="NCBI Taxonomy" id="573489"/>
    <lineage>
        <taxon>Bacteria</taxon>
        <taxon>Bacillati</taxon>
        <taxon>Actinomycetota</taxon>
        <taxon>Actinomycetes</taxon>
        <taxon>Frankiales</taxon>
        <taxon>Frankiaceae</taxon>
        <taxon>Frankia</taxon>
    </lineage>
</organism>
<dbReference type="Pfam" id="PF13556">
    <property type="entry name" value="HTH_30"/>
    <property type="match status" value="1"/>
</dbReference>
<reference evidence="2 3" key="1">
    <citation type="submission" date="2022-04" db="EMBL/GenBank/DDBJ databases">
        <title>Genome diversity in the genus Frankia.</title>
        <authorList>
            <person name="Carlos-Shanley C."/>
            <person name="Hahn D."/>
        </authorList>
    </citation>
    <scope>NUCLEOTIDE SEQUENCE [LARGE SCALE GENOMIC DNA]</scope>
    <source>
        <strain evidence="2 3">Ag45/Mut15</strain>
    </source>
</reference>
<proteinExistence type="predicted"/>
<dbReference type="InterPro" id="IPR042070">
    <property type="entry name" value="PucR_C-HTH_sf"/>
</dbReference>
<sequence length="327" mass="34524">MRELAVRLADLDAEAAVAVQVISHFDLMVARRADVRTVVASAAELSGCPVRLSDPTRLVFVRALPDRSAEPPSGDPDPGWPCVSVNRAGDSLWLEAARPVSTLQAVVLERAATAVRAALDHSGGRGMFDHSTALELVLDSRVATADRVSIACRLGLPAKARVVALRDGSARVIAHDAEAPTTMCAGVGRAVPIADLPSSWDGARLALRLTAEGNATDPGPRVVYADELGGLALLVRAVDLDAGPVPDVQTLAHAGATTTWMLTTLDALARADSLRHAARLLNVHHSTLQARLSQAETALGWPVREPAGRLRLQLALAIRRIQQTTTP</sequence>
<keyword evidence="3" id="KW-1185">Reference proteome</keyword>
<dbReference type="InterPro" id="IPR025736">
    <property type="entry name" value="PucR_C-HTH_dom"/>
</dbReference>
<dbReference type="Proteomes" id="UP001201873">
    <property type="component" value="Unassembled WGS sequence"/>
</dbReference>
<evidence type="ECO:0000313" key="2">
    <source>
        <dbReference type="EMBL" id="MCK9877890.1"/>
    </source>
</evidence>
<evidence type="ECO:0000259" key="1">
    <source>
        <dbReference type="Pfam" id="PF13556"/>
    </source>
</evidence>
<dbReference type="EMBL" id="JALKFT010000023">
    <property type="protein sequence ID" value="MCK9877890.1"/>
    <property type="molecule type" value="Genomic_DNA"/>
</dbReference>
<comment type="caution">
    <text evidence="2">The sequence shown here is derived from an EMBL/GenBank/DDBJ whole genome shotgun (WGS) entry which is preliminary data.</text>
</comment>
<feature type="domain" description="PucR C-terminal helix-turn-helix" evidence="1">
    <location>
        <begin position="262"/>
        <end position="318"/>
    </location>
</feature>
<protein>
    <submittedName>
        <fullName evidence="2">Helix-turn-helix domain-containing protein</fullName>
    </submittedName>
</protein>
<dbReference type="PANTHER" id="PTHR33744">
    <property type="entry name" value="CARBOHYDRATE DIACID REGULATOR"/>
    <property type="match status" value="1"/>
</dbReference>
<dbReference type="Gene3D" id="1.10.10.2840">
    <property type="entry name" value="PucR C-terminal helix-turn-helix domain"/>
    <property type="match status" value="1"/>
</dbReference>
<evidence type="ECO:0000313" key="3">
    <source>
        <dbReference type="Proteomes" id="UP001201873"/>
    </source>
</evidence>
<dbReference type="InterPro" id="IPR051448">
    <property type="entry name" value="CdaR-like_regulators"/>
</dbReference>
<dbReference type="RefSeq" id="WP_248826060.1">
    <property type="nucleotide sequence ID" value="NZ_JALKFT010000023.1"/>
</dbReference>